<dbReference type="EMBL" id="VLKR01000039">
    <property type="protein sequence ID" value="TWI15705.1"/>
    <property type="molecule type" value="Genomic_DNA"/>
</dbReference>
<evidence type="ECO:0000313" key="1">
    <source>
        <dbReference type="EMBL" id="TWI15705.1"/>
    </source>
</evidence>
<proteinExistence type="predicted"/>
<gene>
    <name evidence="1" type="ORF">IQ31_04863</name>
</gene>
<sequence length="46" mass="4995">MNLIESYNNAVTISSYSNAILSNFPTAHDGPSFNADYNLADDLNSI</sequence>
<reference evidence="1 2" key="1">
    <citation type="journal article" date="2015" name="Stand. Genomic Sci.">
        <title>Genomic Encyclopedia of Bacterial and Archaeal Type Strains, Phase III: the genomes of soil and plant-associated and newly described type strains.</title>
        <authorList>
            <person name="Whitman W.B."/>
            <person name="Woyke T."/>
            <person name="Klenk H.P."/>
            <person name="Zhou Y."/>
            <person name="Lilburn T.G."/>
            <person name="Beck B.J."/>
            <person name="De Vos P."/>
            <person name="Vandamme P."/>
            <person name="Eisen J.A."/>
            <person name="Garrity G."/>
            <person name="Hugenholtz P."/>
            <person name="Kyrpides N.C."/>
        </authorList>
    </citation>
    <scope>NUCLEOTIDE SEQUENCE [LARGE SCALE GENOMIC DNA]</scope>
    <source>
        <strain evidence="1 2">CGMCC 1.6855</strain>
    </source>
</reference>
<dbReference type="AlphaFoldDB" id="A0A562M6Z5"/>
<accession>A0A562M6Z5</accession>
<dbReference type="RefSeq" id="WP_158638965.1">
    <property type="nucleotide sequence ID" value="NZ_VLKR01000039.1"/>
</dbReference>
<comment type="caution">
    <text evidence="1">The sequence shown here is derived from an EMBL/GenBank/DDBJ whole genome shotgun (WGS) entry which is preliminary data.</text>
</comment>
<evidence type="ECO:0000313" key="2">
    <source>
        <dbReference type="Proteomes" id="UP000315908"/>
    </source>
</evidence>
<dbReference type="Proteomes" id="UP000315908">
    <property type="component" value="Unassembled WGS sequence"/>
</dbReference>
<organism evidence="1 2">
    <name type="scientific">Sphingobacterium siyangense</name>
    <dbReference type="NCBI Taxonomy" id="459529"/>
    <lineage>
        <taxon>Bacteria</taxon>
        <taxon>Pseudomonadati</taxon>
        <taxon>Bacteroidota</taxon>
        <taxon>Sphingobacteriia</taxon>
        <taxon>Sphingobacteriales</taxon>
        <taxon>Sphingobacteriaceae</taxon>
        <taxon>Sphingobacterium</taxon>
    </lineage>
</organism>
<protein>
    <submittedName>
        <fullName evidence="1">Uncharacterized protein</fullName>
    </submittedName>
</protein>
<name>A0A562M6Z5_9SPHI</name>